<feature type="compositionally biased region" description="Acidic residues" evidence="1">
    <location>
        <begin position="230"/>
        <end position="239"/>
    </location>
</feature>
<name>A0A0B6ZZW9_9EUPU</name>
<feature type="non-terminal residue" evidence="2">
    <location>
        <position position="1"/>
    </location>
</feature>
<feature type="compositionally biased region" description="Basic and acidic residues" evidence="1">
    <location>
        <begin position="202"/>
        <end position="211"/>
    </location>
</feature>
<proteinExistence type="predicted"/>
<dbReference type="EMBL" id="HACG01027334">
    <property type="protein sequence ID" value="CEK74199.1"/>
    <property type="molecule type" value="Transcribed_RNA"/>
</dbReference>
<evidence type="ECO:0000313" key="2">
    <source>
        <dbReference type="EMBL" id="CEK74199.1"/>
    </source>
</evidence>
<dbReference type="AlphaFoldDB" id="A0A0B6ZZW9"/>
<feature type="compositionally biased region" description="Acidic residues" evidence="1">
    <location>
        <begin position="79"/>
        <end position="96"/>
    </location>
</feature>
<feature type="compositionally biased region" description="Polar residues" evidence="1">
    <location>
        <begin position="129"/>
        <end position="138"/>
    </location>
</feature>
<evidence type="ECO:0000256" key="1">
    <source>
        <dbReference type="SAM" id="MobiDB-lite"/>
    </source>
</evidence>
<protein>
    <submittedName>
        <fullName evidence="2">Uncharacterized protein</fullName>
    </submittedName>
</protein>
<sequence>SPQKQKVKTIKKKNNKITQVANKIKQSLAVQKKGHNKSVEKVVGKIKAKAKKIVEQPRKSIKDRLGKIPLHKQAVSSSSEEEETDSESSSDSDDSIENIKVMSMEEILRQKALESMMKKRVVEDKTSTNKRSSLTSIGKKSLSAVGKKSLSAIERNKTLSTVEKKRALSAVERKRPLSGVERTTYQPTLAKKRPSAEWKVPASEKKFEKHNTVSKNRHVTAQVKSSSSSSEEESSDEEDTTKQSSEES</sequence>
<reference evidence="2" key="1">
    <citation type="submission" date="2014-12" db="EMBL/GenBank/DDBJ databases">
        <title>Insight into the proteome of Arion vulgaris.</title>
        <authorList>
            <person name="Aradska J."/>
            <person name="Bulat T."/>
            <person name="Smidak R."/>
            <person name="Sarate P."/>
            <person name="Gangsoo J."/>
            <person name="Sialana F."/>
            <person name="Bilban M."/>
            <person name="Lubec G."/>
        </authorList>
    </citation>
    <scope>NUCLEOTIDE SEQUENCE</scope>
    <source>
        <tissue evidence="2">Skin</tissue>
    </source>
</reference>
<feature type="compositionally biased region" description="Basic and acidic residues" evidence="1">
    <location>
        <begin position="54"/>
        <end position="66"/>
    </location>
</feature>
<feature type="non-terminal residue" evidence="2">
    <location>
        <position position="248"/>
    </location>
</feature>
<organism evidence="2">
    <name type="scientific">Arion vulgaris</name>
    <dbReference type="NCBI Taxonomy" id="1028688"/>
    <lineage>
        <taxon>Eukaryota</taxon>
        <taxon>Metazoa</taxon>
        <taxon>Spiralia</taxon>
        <taxon>Lophotrochozoa</taxon>
        <taxon>Mollusca</taxon>
        <taxon>Gastropoda</taxon>
        <taxon>Heterobranchia</taxon>
        <taxon>Euthyneura</taxon>
        <taxon>Panpulmonata</taxon>
        <taxon>Eupulmonata</taxon>
        <taxon>Stylommatophora</taxon>
        <taxon>Helicina</taxon>
        <taxon>Arionoidea</taxon>
        <taxon>Arionidae</taxon>
        <taxon>Arion</taxon>
    </lineage>
</organism>
<accession>A0A0B6ZZW9</accession>
<gene>
    <name evidence="2" type="primary">ORF90059</name>
</gene>
<feature type="region of interest" description="Disordered" evidence="1">
    <location>
        <begin position="119"/>
        <end position="147"/>
    </location>
</feature>
<feature type="region of interest" description="Disordered" evidence="1">
    <location>
        <begin position="167"/>
        <end position="248"/>
    </location>
</feature>
<feature type="region of interest" description="Disordered" evidence="1">
    <location>
        <begin position="54"/>
        <end position="99"/>
    </location>
</feature>